<feature type="compositionally biased region" description="Basic and acidic residues" evidence="1">
    <location>
        <begin position="806"/>
        <end position="815"/>
    </location>
</feature>
<dbReference type="Pfam" id="PF00784">
    <property type="entry name" value="MyTH4"/>
    <property type="match status" value="1"/>
</dbReference>
<feature type="domain" description="Rho-GAP" evidence="4">
    <location>
        <begin position="501"/>
        <end position="687"/>
    </location>
</feature>
<dbReference type="OrthoDB" id="437889at2759"/>
<dbReference type="SUPFAM" id="SSF51045">
    <property type="entry name" value="WW domain"/>
    <property type="match status" value="1"/>
</dbReference>
<evidence type="ECO:0000259" key="4">
    <source>
        <dbReference type="PROSITE" id="PS50238"/>
    </source>
</evidence>
<dbReference type="SMART" id="SM00139">
    <property type="entry name" value="MyTH4"/>
    <property type="match status" value="1"/>
</dbReference>
<dbReference type="SUPFAM" id="SSF48350">
    <property type="entry name" value="GTPase activation domain, GAP"/>
    <property type="match status" value="1"/>
</dbReference>
<dbReference type="InterPro" id="IPR008936">
    <property type="entry name" value="Rho_GTPase_activation_prot"/>
</dbReference>
<feature type="compositionally biased region" description="Polar residues" evidence="1">
    <location>
        <begin position="764"/>
        <end position="778"/>
    </location>
</feature>
<evidence type="ECO:0000313" key="6">
    <source>
        <dbReference type="EMBL" id="KAF7730954.1"/>
    </source>
</evidence>
<dbReference type="EMBL" id="JABAYA010000012">
    <property type="protein sequence ID" value="KAF7730954.1"/>
    <property type="molecule type" value="Genomic_DNA"/>
</dbReference>
<dbReference type="GO" id="GO:0005096">
    <property type="term" value="F:GTPase activator activity"/>
    <property type="evidence" value="ECO:0007669"/>
    <property type="project" value="TreeGrafter"/>
</dbReference>
<dbReference type="InterPro" id="IPR000857">
    <property type="entry name" value="MyTH4_dom"/>
</dbReference>
<dbReference type="InterPro" id="IPR000198">
    <property type="entry name" value="RhoGAP_dom"/>
</dbReference>
<dbReference type="Gene3D" id="1.10.555.10">
    <property type="entry name" value="Rho GTPase activation protein"/>
    <property type="match status" value="1"/>
</dbReference>
<dbReference type="GO" id="GO:0005737">
    <property type="term" value="C:cytoplasm"/>
    <property type="evidence" value="ECO:0007669"/>
    <property type="project" value="TreeGrafter"/>
</dbReference>
<organism evidence="6 7">
    <name type="scientific">Apophysomyces ossiformis</name>
    <dbReference type="NCBI Taxonomy" id="679940"/>
    <lineage>
        <taxon>Eukaryota</taxon>
        <taxon>Fungi</taxon>
        <taxon>Fungi incertae sedis</taxon>
        <taxon>Mucoromycota</taxon>
        <taxon>Mucoromycotina</taxon>
        <taxon>Mucoromycetes</taxon>
        <taxon>Mucorales</taxon>
        <taxon>Mucorineae</taxon>
        <taxon>Mucoraceae</taxon>
        <taxon>Apophysomyces</taxon>
    </lineage>
</organism>
<dbReference type="SMART" id="SM00324">
    <property type="entry name" value="RhoGAP"/>
    <property type="match status" value="1"/>
</dbReference>
<keyword evidence="2" id="KW-0472">Membrane</keyword>
<dbReference type="InterPro" id="IPR001202">
    <property type="entry name" value="WW_dom"/>
</dbReference>
<feature type="compositionally biased region" description="Basic and acidic residues" evidence="1">
    <location>
        <begin position="825"/>
        <end position="834"/>
    </location>
</feature>
<feature type="region of interest" description="Disordered" evidence="1">
    <location>
        <begin position="222"/>
        <end position="254"/>
    </location>
</feature>
<feature type="compositionally biased region" description="Pro residues" evidence="1">
    <location>
        <begin position="838"/>
        <end position="863"/>
    </location>
</feature>
<keyword evidence="2" id="KW-1133">Transmembrane helix</keyword>
<feature type="domain" description="WW" evidence="3">
    <location>
        <begin position="42"/>
        <end position="75"/>
    </location>
</feature>
<dbReference type="PROSITE" id="PS50238">
    <property type="entry name" value="RHOGAP"/>
    <property type="match status" value="1"/>
</dbReference>
<dbReference type="Gene3D" id="2.20.70.10">
    <property type="match status" value="1"/>
</dbReference>
<feature type="region of interest" description="Disordered" evidence="1">
    <location>
        <begin position="714"/>
        <end position="751"/>
    </location>
</feature>
<feature type="domain" description="MyTH4" evidence="5">
    <location>
        <begin position="338"/>
        <end position="490"/>
    </location>
</feature>
<feature type="region of interest" description="Disordered" evidence="1">
    <location>
        <begin position="101"/>
        <end position="145"/>
    </location>
</feature>
<evidence type="ECO:0000259" key="3">
    <source>
        <dbReference type="PROSITE" id="PS50020"/>
    </source>
</evidence>
<feature type="compositionally biased region" description="Acidic residues" evidence="1">
    <location>
        <begin position="786"/>
        <end position="796"/>
    </location>
</feature>
<feature type="transmembrane region" description="Helical" evidence="2">
    <location>
        <begin position="1308"/>
        <end position="1331"/>
    </location>
</feature>
<dbReference type="Proteomes" id="UP000605846">
    <property type="component" value="Unassembled WGS sequence"/>
</dbReference>
<protein>
    <recommendedName>
        <fullName evidence="8">Rho GTPase activation protein</fullName>
    </recommendedName>
</protein>
<dbReference type="PROSITE" id="PS51016">
    <property type="entry name" value="MYTH4"/>
    <property type="match status" value="1"/>
</dbReference>
<dbReference type="PROSITE" id="PS50020">
    <property type="entry name" value="WW_DOMAIN_2"/>
    <property type="match status" value="1"/>
</dbReference>
<dbReference type="GO" id="GO:0005856">
    <property type="term" value="C:cytoskeleton"/>
    <property type="evidence" value="ECO:0007669"/>
    <property type="project" value="InterPro"/>
</dbReference>
<dbReference type="InterPro" id="IPR036020">
    <property type="entry name" value="WW_dom_sf"/>
</dbReference>
<evidence type="ECO:0000259" key="5">
    <source>
        <dbReference type="PROSITE" id="PS51016"/>
    </source>
</evidence>
<evidence type="ECO:0000256" key="1">
    <source>
        <dbReference type="SAM" id="MobiDB-lite"/>
    </source>
</evidence>
<sequence length="1349" mass="152376">MTTTYDWVEIVDPASNHVFYAKPTTGECLWERPSTGIMKPRDPEGDWWELWDEKHQLPYFYNTQTGVTEWDRPADKEVIPLIKIQSSSMLGKRVSLMVKEPEELPTHKDETRSLKETKRNSRSLDLASTNGRLRPRLHHRSTSDGAAELHDELLHERSAAKGSDSFSAVLAPSTSVSSGVSTTTSLFNFGLGKMLSPPTSSAYGSGGRPRRLSHFSAFSNFTRSSKSTPGHSSTNPLKNLVSRSTASTSRNSVAVSAPINNPEAAISMHPLHHQSGDEIIPPPAPAYQKPALPAGLRQDINQFAIDGFAKKYFSTHKRGLFRRRVPMTEMLQWTKVDDLQESLKQPLIMLNKDLYKDVLRCFKLIQMIMGDRPRPRNTNAIEDIQTILSCGITKGQMRDEIYVQICKQLHNNPSRDSVRKGWEILCVVSVTFPPSKNLETYLNNFVEEHHHVKDNDLDIMSRHVSTKLKRICVRGAKGKVLTAAEIERAKEAPFKPSVFGESLEFIMSLQNGSGKIPKIVPFLADAVHQMNGQRSEGIFRVPGDADAVTDLRVRVENGNYDATGITDPNVPASLLKYWLRDLADPLISAELYSKCIACAENAEKAIEIVNALPEVNRRIVLYMISFIQEFTDPEVIKHTLMNVSNLAMVFAPNFLRCPSESLTTVFENSKRHMDPSRYWEHHYPHSPTHRSPVLPQRSITTVALQDYEFQLPGPRKVRYEGRNQRPLAHPPFDERHLPSSQDSSSSSVIFESASPSTLMATSSEYHPQDKFSGSSYPIRTQHHQTDDEDGEEEEEEEKRGYRHGHSHEQAFHDSDANQNEEEEEERRGYRKEQHQQTSPPPPPPSSSPPPPSSSSLQLPPPPQERAESANQFSVWEEYQPDYRMLNESYQTMKEDIYKDIYDTMEKLHTLEVGFEDAKGEFHARIEQDYQQLSLELMEKRTRLAKQRMSFVEESERMVQDDRNGFSIDYRHWYKVVTNHLNNETYALVCCNQTLNTSSGYHAIVNVPLKQVAVNDILPILAYIELLGLNDSVVSIAGYQNVTSPCYGNITDQPSLPSTKIDAVFAQQTNTNLGIPILGFPIDQDSLSPIQKAAWLMFVGAFFDKEAYGSIVFQNIQNNYACHKANLAEVTHKKSMAWTVYDTANQLWKLEATPYAKQLTADAETNASAQFPFITADIVLDRTPRIDSYKSWLTLAGVNASQEQFIIDRNVFRTDGLVNLDGYSDWPQRSPARPDLALADLIHVAYPTYDPTYTFAWMRNFAKLDSPRPYRQCGQASSMPICVSHGFRNDNQTEANQGRQPTLSAGEKAGIAVGVIVVILGAVGLIGGWWAYRRGLLQPNHTFYKMKEFS</sequence>
<evidence type="ECO:0000313" key="7">
    <source>
        <dbReference type="Proteomes" id="UP000605846"/>
    </source>
</evidence>
<dbReference type="SMART" id="SM00456">
    <property type="entry name" value="WW"/>
    <property type="match status" value="2"/>
</dbReference>
<evidence type="ECO:0008006" key="8">
    <source>
        <dbReference type="Google" id="ProtNLM"/>
    </source>
</evidence>
<dbReference type="PANTHER" id="PTHR45876">
    <property type="entry name" value="FI04035P"/>
    <property type="match status" value="1"/>
</dbReference>
<evidence type="ECO:0000256" key="2">
    <source>
        <dbReference type="SAM" id="Phobius"/>
    </source>
</evidence>
<feature type="compositionally biased region" description="Low complexity" evidence="1">
    <location>
        <begin position="739"/>
        <end position="751"/>
    </location>
</feature>
<dbReference type="PANTHER" id="PTHR45876:SF8">
    <property type="entry name" value="FI04035P"/>
    <property type="match status" value="1"/>
</dbReference>
<feature type="compositionally biased region" description="Basic and acidic residues" evidence="1">
    <location>
        <begin position="101"/>
        <end position="119"/>
    </location>
</feature>
<dbReference type="InterPro" id="IPR038185">
    <property type="entry name" value="MyTH4_dom_sf"/>
</dbReference>
<feature type="region of interest" description="Disordered" evidence="1">
    <location>
        <begin position="764"/>
        <end position="873"/>
    </location>
</feature>
<dbReference type="Pfam" id="PF00620">
    <property type="entry name" value="RhoGAP"/>
    <property type="match status" value="1"/>
</dbReference>
<accession>A0A8H7BYJ9</accession>
<reference evidence="6" key="1">
    <citation type="submission" date="2020-01" db="EMBL/GenBank/DDBJ databases">
        <title>Genome Sequencing of Three Apophysomyces-Like Fungal Strains Confirms a Novel Fungal Genus in the Mucoromycota with divergent Burkholderia-like Endosymbiotic Bacteria.</title>
        <authorList>
            <person name="Stajich J.E."/>
            <person name="Macias A.M."/>
            <person name="Carter-House D."/>
            <person name="Lovett B."/>
            <person name="Kasson L.R."/>
            <person name="Berry K."/>
            <person name="Grigoriev I."/>
            <person name="Chang Y."/>
            <person name="Spatafora J."/>
            <person name="Kasson M.T."/>
        </authorList>
    </citation>
    <scope>NUCLEOTIDE SEQUENCE</scope>
    <source>
        <strain evidence="6">NRRL A-21654</strain>
    </source>
</reference>
<dbReference type="CDD" id="cd00201">
    <property type="entry name" value="WW"/>
    <property type="match status" value="1"/>
</dbReference>
<dbReference type="GO" id="GO:0007165">
    <property type="term" value="P:signal transduction"/>
    <property type="evidence" value="ECO:0007669"/>
    <property type="project" value="InterPro"/>
</dbReference>
<keyword evidence="2" id="KW-0812">Transmembrane</keyword>
<keyword evidence="7" id="KW-1185">Reference proteome</keyword>
<gene>
    <name evidence="6" type="ORF">EC973_001000</name>
</gene>
<dbReference type="Gene3D" id="1.25.40.530">
    <property type="entry name" value="MyTH4 domain"/>
    <property type="match status" value="1"/>
</dbReference>
<proteinExistence type="predicted"/>
<comment type="caution">
    <text evidence="6">The sequence shown here is derived from an EMBL/GenBank/DDBJ whole genome shotgun (WGS) entry which is preliminary data.</text>
</comment>
<name>A0A8H7BYJ9_9FUNG</name>